<dbReference type="FunCoup" id="A8BJ52">
    <property type="interactions" value="124"/>
</dbReference>
<dbReference type="GO" id="GO:0007059">
    <property type="term" value="P:chromosome segregation"/>
    <property type="evidence" value="ECO:0007669"/>
    <property type="project" value="UniProtKB-KW"/>
</dbReference>
<dbReference type="PANTHER" id="PTHR12377:SF0">
    <property type="entry name" value="CYTOSOLIC IRON-SULFUR ASSEMBLY COMPONENT 2B"/>
    <property type="match status" value="1"/>
</dbReference>
<dbReference type="OMA" id="NQCISAR"/>
<accession>A8BJ52</accession>
<name>A8BJ52_GIAIC</name>
<sequence>MAPHAPYTAGPFFNRGRPEDYEPITPEEVFDIIRSVRDPEHMNMTLEDLRVVNLNDITVMDEQGLVRVVYTPTTPTCSLGSIIGLSLKIKLDRCLPRRFCSVVYCKDGTHENAISLNKQINDKERALAALTNKNIASVVNTAIRI</sequence>
<dbReference type="VEuPathDB" id="GiardiaDB:GL50803_8819"/>
<dbReference type="SMR" id="A8BJ52"/>
<dbReference type="GeneID" id="5699636"/>
<dbReference type="InterPro" id="IPR039796">
    <property type="entry name" value="MIP18"/>
</dbReference>
<keyword evidence="2" id="KW-0159">Chromosome partition</keyword>
<comment type="similarity">
    <text evidence="1">Belongs to the MIP18 family.</text>
</comment>
<gene>
    <name evidence="3" type="ORF">GL50803_008819</name>
</gene>
<dbReference type="FunFam" id="3.30.300.130:FF:000004">
    <property type="entry name" value="cytosolic iron-sulfur assembly component 2A"/>
    <property type="match status" value="1"/>
</dbReference>
<evidence type="ECO:0000256" key="2">
    <source>
        <dbReference type="ARBA" id="ARBA00022829"/>
    </source>
</evidence>
<dbReference type="Proteomes" id="UP000001548">
    <property type="component" value="Unassembled WGS sequence"/>
</dbReference>
<dbReference type="SUPFAM" id="SSF117916">
    <property type="entry name" value="Fe-S cluster assembly (FSCA) domain-like"/>
    <property type="match status" value="1"/>
</dbReference>
<reference evidence="3 4" key="1">
    <citation type="journal article" date="2007" name="Science">
        <title>Genomic minimalism in the early diverging intestinal parasite Giardia lamblia.</title>
        <authorList>
            <person name="Morrison H.G."/>
            <person name="McArthur A.G."/>
            <person name="Gillin F.D."/>
            <person name="Aley S.B."/>
            <person name="Adam R.D."/>
            <person name="Olsen G.J."/>
            <person name="Best A.A."/>
            <person name="Cande W.Z."/>
            <person name="Chen F."/>
            <person name="Cipriano M.J."/>
            <person name="Davids B.J."/>
            <person name="Dawson S.C."/>
            <person name="Elmendorf H.G."/>
            <person name="Hehl A.B."/>
            <person name="Holder M.E."/>
            <person name="Huse S.M."/>
            <person name="Kim U.U."/>
            <person name="Lasek-Nesselquist E."/>
            <person name="Manning G."/>
            <person name="Nigam A."/>
            <person name="Nixon J.E."/>
            <person name="Palm D."/>
            <person name="Passamaneck N.E."/>
            <person name="Prabhu A."/>
            <person name="Reich C.I."/>
            <person name="Reiner D.S."/>
            <person name="Samuelson J."/>
            <person name="Svard S.G."/>
            <person name="Sogin M.L."/>
        </authorList>
    </citation>
    <scope>NUCLEOTIDE SEQUENCE [LARGE SCALE GENOMIC DNA]</scope>
    <source>
        <strain evidence="3 4">WB C6</strain>
    </source>
</reference>
<keyword evidence="4" id="KW-1185">Reference proteome</keyword>
<comment type="caution">
    <text evidence="3">The sequence shown here is derived from an EMBL/GenBank/DDBJ whole genome shotgun (WGS) entry which is preliminary data.</text>
</comment>
<dbReference type="KEGG" id="gla:GL50803_008819"/>
<evidence type="ECO:0000313" key="3">
    <source>
        <dbReference type="EMBL" id="KAE8304876.1"/>
    </source>
</evidence>
<evidence type="ECO:0000313" key="4">
    <source>
        <dbReference type="Proteomes" id="UP000001548"/>
    </source>
</evidence>
<evidence type="ECO:0000256" key="1">
    <source>
        <dbReference type="ARBA" id="ARBA00010381"/>
    </source>
</evidence>
<dbReference type="Gene3D" id="3.30.300.130">
    <property type="entry name" value="Fe-S cluster assembly (FSCA)"/>
    <property type="match status" value="1"/>
</dbReference>
<dbReference type="Gene3D" id="6.10.250.1280">
    <property type="match status" value="1"/>
</dbReference>
<dbReference type="EMBL" id="AACB03000001">
    <property type="protein sequence ID" value="KAE8304876.1"/>
    <property type="molecule type" value="Genomic_DNA"/>
</dbReference>
<dbReference type="STRING" id="184922.A8BJ52"/>
<protein>
    <submittedName>
        <fullName evidence="3">Cia2</fullName>
    </submittedName>
</protein>
<dbReference type="AlphaFoldDB" id="A8BJ52"/>
<dbReference type="InterPro" id="IPR034904">
    <property type="entry name" value="FSCA_dom_sf"/>
</dbReference>
<dbReference type="RefSeq" id="XP_001706742.1">
    <property type="nucleotide sequence ID" value="XM_001706690.1"/>
</dbReference>
<dbReference type="PANTHER" id="PTHR12377">
    <property type="entry name" value="CYTOSOLIC IRON-SULFUR ASSEMBLY COMPONENT 2B-RELATED"/>
    <property type="match status" value="1"/>
</dbReference>
<proteinExistence type="inferred from homology"/>
<dbReference type="GO" id="GO:0051604">
    <property type="term" value="P:protein maturation"/>
    <property type="evidence" value="ECO:0000318"/>
    <property type="project" value="GO_Central"/>
</dbReference>
<dbReference type="HOGENOM" id="CLU_075876_4_2_1"/>
<organism evidence="3 4">
    <name type="scientific">Giardia intestinalis (strain ATCC 50803 / WB clone C6)</name>
    <name type="common">Giardia lamblia</name>
    <dbReference type="NCBI Taxonomy" id="184922"/>
    <lineage>
        <taxon>Eukaryota</taxon>
        <taxon>Metamonada</taxon>
        <taxon>Diplomonadida</taxon>
        <taxon>Hexamitidae</taxon>
        <taxon>Giardiinae</taxon>
        <taxon>Giardia</taxon>
    </lineage>
</organism>